<organism evidence="12 13">
    <name type="scientific">Marinobacter persicus</name>
    <dbReference type="NCBI Taxonomy" id="930118"/>
    <lineage>
        <taxon>Bacteria</taxon>
        <taxon>Pseudomonadati</taxon>
        <taxon>Pseudomonadota</taxon>
        <taxon>Gammaproteobacteria</taxon>
        <taxon>Pseudomonadales</taxon>
        <taxon>Marinobacteraceae</taxon>
        <taxon>Marinobacter</taxon>
    </lineage>
</organism>
<dbReference type="Pfam" id="PF00795">
    <property type="entry name" value="CN_hydrolase"/>
    <property type="match status" value="1"/>
</dbReference>
<dbReference type="GO" id="GO:0016410">
    <property type="term" value="F:N-acyltransferase activity"/>
    <property type="evidence" value="ECO:0007669"/>
    <property type="project" value="UniProtKB-UniRule"/>
</dbReference>
<protein>
    <recommendedName>
        <fullName evidence="9">Apolipoprotein N-acyltransferase</fullName>
        <shortName evidence="9">ALP N-acyltransferase</shortName>
        <ecNumber evidence="9">2.3.1.269</ecNumber>
    </recommendedName>
</protein>
<keyword evidence="5 9" id="KW-0812">Transmembrane</keyword>
<dbReference type="SUPFAM" id="SSF56317">
    <property type="entry name" value="Carbon-nitrogen hydrolase"/>
    <property type="match status" value="1"/>
</dbReference>
<dbReference type="Proteomes" id="UP000239648">
    <property type="component" value="Unassembled WGS sequence"/>
</dbReference>
<keyword evidence="14" id="KW-1185">Reference proteome</keyword>
<evidence type="ECO:0000256" key="1">
    <source>
        <dbReference type="ARBA" id="ARBA00004651"/>
    </source>
</evidence>
<dbReference type="InterPro" id="IPR036526">
    <property type="entry name" value="C-N_Hydrolase_sf"/>
</dbReference>
<dbReference type="EC" id="2.3.1.269" evidence="9"/>
<keyword evidence="6 9" id="KW-1133">Transmembrane helix</keyword>
<dbReference type="Gene3D" id="3.60.110.10">
    <property type="entry name" value="Carbon-nitrogen hydrolase"/>
    <property type="match status" value="1"/>
</dbReference>
<dbReference type="OrthoDB" id="9804277at2"/>
<feature type="transmembrane region" description="Helical" evidence="9">
    <location>
        <begin position="205"/>
        <end position="223"/>
    </location>
</feature>
<evidence type="ECO:0000256" key="5">
    <source>
        <dbReference type="ARBA" id="ARBA00022692"/>
    </source>
</evidence>
<dbReference type="GO" id="GO:0005886">
    <property type="term" value="C:plasma membrane"/>
    <property type="evidence" value="ECO:0007669"/>
    <property type="project" value="UniProtKB-SubCell"/>
</dbReference>
<feature type="transmembrane region" description="Helical" evidence="9">
    <location>
        <begin position="133"/>
        <end position="157"/>
    </location>
</feature>
<dbReference type="EMBL" id="PTIT01000003">
    <property type="protein sequence ID" value="PPK52998.1"/>
    <property type="molecule type" value="Genomic_DNA"/>
</dbReference>
<keyword evidence="8 9" id="KW-0012">Acyltransferase</keyword>
<accession>A0A2S6G9S8</accession>
<dbReference type="AlphaFoldDB" id="A0A2S6G9S8"/>
<evidence type="ECO:0000256" key="4">
    <source>
        <dbReference type="ARBA" id="ARBA00022679"/>
    </source>
</evidence>
<comment type="function">
    <text evidence="9">Catalyzes the phospholipid dependent N-acylation of the N-terminal cysteine of apolipoprotein, the last step in lipoprotein maturation.</text>
</comment>
<keyword evidence="3 9" id="KW-1003">Cell membrane</keyword>
<gene>
    <name evidence="9" type="primary">lnt</name>
    <name evidence="12" type="ORF">B0H24_100372</name>
    <name evidence="11" type="ORF">BY455_10372</name>
</gene>
<feature type="domain" description="CN hydrolase" evidence="10">
    <location>
        <begin position="241"/>
        <end position="481"/>
    </location>
</feature>
<keyword evidence="4 9" id="KW-0808">Transferase</keyword>
<feature type="transmembrane region" description="Helical" evidence="9">
    <location>
        <begin position="177"/>
        <end position="198"/>
    </location>
</feature>
<dbReference type="PANTHER" id="PTHR38686">
    <property type="entry name" value="APOLIPOPROTEIN N-ACYLTRANSFERASE"/>
    <property type="match status" value="1"/>
</dbReference>
<reference evidence="11 14" key="1">
    <citation type="submission" date="2018-02" db="EMBL/GenBank/DDBJ databases">
        <title>Deep subsurface shale carbon reservoir microbial communities from Ohio and West Virginia, USA.</title>
        <authorList>
            <person name="Wrighton K."/>
        </authorList>
    </citation>
    <scope>NUCLEOTIDE SEQUENCE [LARGE SCALE GENOMIC DNA]</scope>
    <source>
        <strain evidence="11 14">UTICA-S1B6</strain>
    </source>
</reference>
<dbReference type="InterPro" id="IPR045378">
    <property type="entry name" value="LNT_N"/>
</dbReference>
<evidence type="ECO:0000313" key="12">
    <source>
        <dbReference type="EMBL" id="PPK55875.1"/>
    </source>
</evidence>
<dbReference type="EMBL" id="PTIU01000003">
    <property type="protein sequence ID" value="PPK55875.1"/>
    <property type="molecule type" value="Genomic_DNA"/>
</dbReference>
<dbReference type="Proteomes" id="UP000239446">
    <property type="component" value="Unassembled WGS sequence"/>
</dbReference>
<evidence type="ECO:0000256" key="9">
    <source>
        <dbReference type="HAMAP-Rule" id="MF_01148"/>
    </source>
</evidence>
<dbReference type="PROSITE" id="PS50263">
    <property type="entry name" value="CN_HYDROLASE"/>
    <property type="match status" value="1"/>
</dbReference>
<dbReference type="InterPro" id="IPR004563">
    <property type="entry name" value="Apolipo_AcylTrfase"/>
</dbReference>
<keyword evidence="12" id="KW-0449">Lipoprotein</keyword>
<evidence type="ECO:0000256" key="2">
    <source>
        <dbReference type="ARBA" id="ARBA00010065"/>
    </source>
</evidence>
<evidence type="ECO:0000313" key="14">
    <source>
        <dbReference type="Proteomes" id="UP000239648"/>
    </source>
</evidence>
<sequence>MSHEPGARHPLKLPFTDNPWFAAATLLVAGALQTLTLSPFHFWWLGPVSVFLILLVTVHQAPGRLFLSGWLTGVGLFASGASWIYVSISEHSNTPAAIAVVLMVLFIAGVALFHALAFWFWGKLAKDSPVRRLLLFPAIWVLGDWLRSWLLTGFPWLYLGTGHVDGPLGGLAPLTGVHGITFWITVTGVAAYGAWWLWRESRQKTAGAVVALTLLPWFVAPAMKQADWTEMSDEPISVAAMQGNIPQRIKWNPEFMRDQIVTYLGMTENHWQADIVLWPETAIPITQDEAGKIIDHINSQLGDNSTLITGIPWYGYSEQVEDFTFHNSIMATGNGEGMYHKQKLVPFGEYVPLAGLLRGLISFFDLPMSSFTPGPDYQKPLKASDINVMPYICYEVAYPDFVAFNARNAGLLVTISNDGWFGDSIGPQQHLQMARMRALETGRYMLRGTNNGVTAIINEKGEITERIPQFERGVLTGKAYTAEGQTPYMQTGSWPVLTLAVILIVFVRERVIPKN</sequence>
<comment type="catalytic activity">
    <reaction evidence="9">
        <text>N-terminal S-1,2-diacyl-sn-glyceryl-L-cysteinyl-[lipoprotein] + a glycerophospholipid = N-acyl-S-1,2-diacyl-sn-glyceryl-L-cysteinyl-[lipoprotein] + a 2-acyl-sn-glycero-3-phospholipid + H(+)</text>
        <dbReference type="Rhea" id="RHEA:48228"/>
        <dbReference type="Rhea" id="RHEA-COMP:14681"/>
        <dbReference type="Rhea" id="RHEA-COMP:14684"/>
        <dbReference type="ChEBI" id="CHEBI:15378"/>
        <dbReference type="ChEBI" id="CHEBI:136912"/>
        <dbReference type="ChEBI" id="CHEBI:140656"/>
        <dbReference type="ChEBI" id="CHEBI:140657"/>
        <dbReference type="ChEBI" id="CHEBI:140660"/>
        <dbReference type="EC" id="2.3.1.269"/>
    </reaction>
</comment>
<dbReference type="NCBIfam" id="TIGR00546">
    <property type="entry name" value="lnt"/>
    <property type="match status" value="1"/>
</dbReference>
<dbReference type="HAMAP" id="MF_01148">
    <property type="entry name" value="Lnt"/>
    <property type="match status" value="1"/>
</dbReference>
<name>A0A2S6G9S8_9GAMM</name>
<keyword evidence="7 9" id="KW-0472">Membrane</keyword>
<feature type="transmembrane region" description="Helical" evidence="9">
    <location>
        <begin position="20"/>
        <end position="36"/>
    </location>
</feature>
<evidence type="ECO:0000256" key="3">
    <source>
        <dbReference type="ARBA" id="ARBA00022475"/>
    </source>
</evidence>
<evidence type="ECO:0000256" key="8">
    <source>
        <dbReference type="ARBA" id="ARBA00023315"/>
    </source>
</evidence>
<comment type="subcellular location">
    <subcellularLocation>
        <location evidence="1 9">Cell membrane</location>
        <topology evidence="1 9">Multi-pass membrane protein</topology>
    </subcellularLocation>
</comment>
<dbReference type="STRING" id="930118.SAMN05216429_101266"/>
<evidence type="ECO:0000259" key="10">
    <source>
        <dbReference type="PROSITE" id="PS50263"/>
    </source>
</evidence>
<feature type="transmembrane region" description="Helical" evidence="9">
    <location>
        <begin position="98"/>
        <end position="121"/>
    </location>
</feature>
<dbReference type="InterPro" id="IPR003010">
    <property type="entry name" value="C-N_Hydrolase"/>
</dbReference>
<feature type="transmembrane region" description="Helical" evidence="9">
    <location>
        <begin position="65"/>
        <end position="86"/>
    </location>
</feature>
<evidence type="ECO:0000313" key="13">
    <source>
        <dbReference type="Proteomes" id="UP000239446"/>
    </source>
</evidence>
<evidence type="ECO:0000256" key="6">
    <source>
        <dbReference type="ARBA" id="ARBA00022989"/>
    </source>
</evidence>
<proteinExistence type="inferred from homology"/>
<dbReference type="CDD" id="cd07571">
    <property type="entry name" value="ALP_N-acyl_transferase"/>
    <property type="match status" value="1"/>
</dbReference>
<dbReference type="UniPathway" id="UPA00666"/>
<comment type="similarity">
    <text evidence="2 9">Belongs to the CN hydrolase family. Apolipoprotein N-acyltransferase subfamily.</text>
</comment>
<reference evidence="12 13" key="2">
    <citation type="submission" date="2018-02" db="EMBL/GenBank/DDBJ databases">
        <title>Subsurface microbial communities from deep shales in Ohio and West Virginia, USA.</title>
        <authorList>
            <person name="Wrighton K."/>
        </authorList>
    </citation>
    <scope>NUCLEOTIDE SEQUENCE [LARGE SCALE GENOMIC DNA]</scope>
    <source>
        <strain evidence="12 13">UTICA-S1B9</strain>
    </source>
</reference>
<evidence type="ECO:0000256" key="7">
    <source>
        <dbReference type="ARBA" id="ARBA00023136"/>
    </source>
</evidence>
<evidence type="ECO:0000313" key="11">
    <source>
        <dbReference type="EMBL" id="PPK52998.1"/>
    </source>
</evidence>
<comment type="caution">
    <text evidence="12">The sequence shown here is derived from an EMBL/GenBank/DDBJ whole genome shotgun (WGS) entry which is preliminary data.</text>
</comment>
<dbReference type="PANTHER" id="PTHR38686:SF1">
    <property type="entry name" value="APOLIPOPROTEIN N-ACYLTRANSFERASE"/>
    <property type="match status" value="1"/>
</dbReference>
<comment type="pathway">
    <text evidence="9">Protein modification; lipoprotein biosynthesis (N-acyl transfer).</text>
</comment>
<feature type="transmembrane region" description="Helical" evidence="9">
    <location>
        <begin position="42"/>
        <end position="58"/>
    </location>
</feature>
<dbReference type="Pfam" id="PF20154">
    <property type="entry name" value="LNT_N"/>
    <property type="match status" value="1"/>
</dbReference>
<dbReference type="GO" id="GO:0042158">
    <property type="term" value="P:lipoprotein biosynthetic process"/>
    <property type="evidence" value="ECO:0007669"/>
    <property type="project" value="UniProtKB-UniRule"/>
</dbReference>
<dbReference type="RefSeq" id="WP_104415078.1">
    <property type="nucleotide sequence ID" value="NZ_PTIT01000003.1"/>
</dbReference>